<dbReference type="PANTHER" id="PTHR43123">
    <property type="entry name" value="POLYSACCHARIDE DEACETYLASE-RELATED"/>
    <property type="match status" value="1"/>
</dbReference>
<sequence length="296" mass="33481">MPDLTPELSWPDGRTLALSIVVNVEEGAEMSLADGDKKPEPVDELGLALGLPIRNYVNESNYQYGIRAGGPRVLDLLEDHGVTATFTAAAVALERAPELAGRIVAQGHEVCSHGWRWVHQFSYDEARERDFIVKAADGIERTTGRRPAGWLSRYLHTPRTRRLLVEEGFLYHMDDVSDDVPRWEPVTMADGALRPLVCVPYAIDTNDMKFWTHPSYTPEQWLSYVCNSFDWMLAESRRKGPRMLSVGLHLRIIGRPGRIWALEKFLRHVGDHPDVWIASRLDIARRFAACVPWTGA</sequence>
<dbReference type="PANTHER" id="PTHR43123:SF1">
    <property type="entry name" value="POLYSACCHARIDE DEACETYLASE-RELATED"/>
    <property type="match status" value="1"/>
</dbReference>
<proteinExistence type="inferred from homology"/>
<dbReference type="InterPro" id="IPR011330">
    <property type="entry name" value="Glyco_hydro/deAcase_b/a-brl"/>
</dbReference>
<protein>
    <recommendedName>
        <fullName evidence="3">Chitooligosaccharide deacetylase</fullName>
    </recommendedName>
    <alternativeName>
        <fullName evidence="4">Nodulation protein B</fullName>
    </alternativeName>
</protein>
<dbReference type="RefSeq" id="WP_145675272.1">
    <property type="nucleotide sequence ID" value="NZ_VITF01000004.1"/>
</dbReference>
<organism evidence="6 7">
    <name type="scientific">Azospirillum brasilense</name>
    <dbReference type="NCBI Taxonomy" id="192"/>
    <lineage>
        <taxon>Bacteria</taxon>
        <taxon>Pseudomonadati</taxon>
        <taxon>Pseudomonadota</taxon>
        <taxon>Alphaproteobacteria</taxon>
        <taxon>Rhodospirillales</taxon>
        <taxon>Azospirillaceae</taxon>
        <taxon>Azospirillum</taxon>
    </lineage>
</organism>
<accession>A0A560BBC4</accession>
<comment type="similarity">
    <text evidence="2">Belongs to the polysaccharide deacetylase family.</text>
</comment>
<evidence type="ECO:0000259" key="5">
    <source>
        <dbReference type="PROSITE" id="PS51677"/>
    </source>
</evidence>
<dbReference type="EMBL" id="VITF01000004">
    <property type="protein sequence ID" value="TWA69876.1"/>
    <property type="molecule type" value="Genomic_DNA"/>
</dbReference>
<dbReference type="SUPFAM" id="SSF88713">
    <property type="entry name" value="Glycoside hydrolase/deacetylase"/>
    <property type="match status" value="1"/>
</dbReference>
<evidence type="ECO:0000313" key="7">
    <source>
        <dbReference type="Proteomes" id="UP000316083"/>
    </source>
</evidence>
<comment type="function">
    <text evidence="1">Is involved in generating a small heat-stable compound (Nod), an acylated oligomer of N-acetylglucosamine, that stimulates mitosis in various plant protoplasts.</text>
</comment>
<dbReference type="AlphaFoldDB" id="A0A560BBC4"/>
<evidence type="ECO:0000256" key="4">
    <source>
        <dbReference type="ARBA" id="ARBA00032976"/>
    </source>
</evidence>
<reference evidence="6 7" key="1">
    <citation type="submission" date="2019-06" db="EMBL/GenBank/DDBJ databases">
        <title>Genomic Encyclopedia of Type Strains, Phase IV (KMG-V): Genome sequencing to study the core and pangenomes of soil and plant-associated prokaryotes.</title>
        <authorList>
            <person name="Whitman W."/>
        </authorList>
    </citation>
    <scope>NUCLEOTIDE SEQUENCE [LARGE SCALE GENOMIC DNA]</scope>
    <source>
        <strain evidence="6 7">BR 11796</strain>
    </source>
</reference>
<name>A0A560BBC4_AZOBR</name>
<dbReference type="GO" id="GO:0005975">
    <property type="term" value="P:carbohydrate metabolic process"/>
    <property type="evidence" value="ECO:0007669"/>
    <property type="project" value="InterPro"/>
</dbReference>
<dbReference type="PROSITE" id="PS51677">
    <property type="entry name" value="NODB"/>
    <property type="match status" value="1"/>
</dbReference>
<dbReference type="Gene3D" id="3.20.20.370">
    <property type="entry name" value="Glycoside hydrolase/deacetylase"/>
    <property type="match status" value="1"/>
</dbReference>
<evidence type="ECO:0000256" key="2">
    <source>
        <dbReference type="ARBA" id="ARBA00010973"/>
    </source>
</evidence>
<evidence type="ECO:0000256" key="1">
    <source>
        <dbReference type="ARBA" id="ARBA00003236"/>
    </source>
</evidence>
<evidence type="ECO:0000313" key="6">
    <source>
        <dbReference type="EMBL" id="TWA69876.1"/>
    </source>
</evidence>
<dbReference type="InterPro" id="IPR002509">
    <property type="entry name" value="NODB_dom"/>
</dbReference>
<dbReference type="Pfam" id="PF01522">
    <property type="entry name" value="Polysacc_deac_1"/>
    <property type="match status" value="1"/>
</dbReference>
<gene>
    <name evidence="6" type="ORF">FBZ82_10436</name>
</gene>
<dbReference type="GO" id="GO:0016810">
    <property type="term" value="F:hydrolase activity, acting on carbon-nitrogen (but not peptide) bonds"/>
    <property type="evidence" value="ECO:0007669"/>
    <property type="project" value="InterPro"/>
</dbReference>
<dbReference type="Proteomes" id="UP000316083">
    <property type="component" value="Unassembled WGS sequence"/>
</dbReference>
<comment type="caution">
    <text evidence="6">The sequence shown here is derived from an EMBL/GenBank/DDBJ whole genome shotgun (WGS) entry which is preliminary data.</text>
</comment>
<evidence type="ECO:0000256" key="3">
    <source>
        <dbReference type="ARBA" id="ARBA00020071"/>
    </source>
</evidence>
<feature type="domain" description="NodB homology" evidence="5">
    <location>
        <begin position="56"/>
        <end position="278"/>
    </location>
</feature>